<keyword evidence="1" id="KW-0175">Coiled coil</keyword>
<name>A0A4U1IJW6_9BACT</name>
<comment type="caution">
    <text evidence="2">The sequence shown here is derived from an EMBL/GenBank/DDBJ whole genome shotgun (WGS) entry which is preliminary data.</text>
</comment>
<dbReference type="AlphaFoldDB" id="A0A4U1IJW6"/>
<gene>
    <name evidence="2" type="ORF">E8A74_48515</name>
</gene>
<evidence type="ECO:0000313" key="3">
    <source>
        <dbReference type="Proteomes" id="UP000309215"/>
    </source>
</evidence>
<dbReference type="OrthoDB" id="5529382at2"/>
<evidence type="ECO:0000313" key="2">
    <source>
        <dbReference type="EMBL" id="TKC94155.1"/>
    </source>
</evidence>
<feature type="coiled-coil region" evidence="1">
    <location>
        <begin position="224"/>
        <end position="291"/>
    </location>
</feature>
<protein>
    <submittedName>
        <fullName evidence="2">Uncharacterized protein</fullName>
    </submittedName>
</protein>
<keyword evidence="3" id="KW-1185">Reference proteome</keyword>
<reference evidence="2 3" key="1">
    <citation type="submission" date="2019-04" db="EMBL/GenBank/DDBJ databases">
        <authorList>
            <person name="Li Y."/>
            <person name="Wang J."/>
        </authorList>
    </citation>
    <scope>NUCLEOTIDE SEQUENCE [LARGE SCALE GENOMIC DNA]</scope>
    <source>
        <strain evidence="2 3">DSM 14668</strain>
    </source>
</reference>
<dbReference type="EMBL" id="SSMQ01000111">
    <property type="protein sequence ID" value="TKC94155.1"/>
    <property type="molecule type" value="Genomic_DNA"/>
</dbReference>
<dbReference type="RefSeq" id="WP_136936014.1">
    <property type="nucleotide sequence ID" value="NZ_SSMQ01000111.1"/>
</dbReference>
<dbReference type="Proteomes" id="UP000309215">
    <property type="component" value="Unassembled WGS sequence"/>
</dbReference>
<proteinExistence type="predicted"/>
<evidence type="ECO:0000256" key="1">
    <source>
        <dbReference type="SAM" id="Coils"/>
    </source>
</evidence>
<sequence>MAEPRTIAIDESFEDIDDELRHTETNLQAYPDTAPLADPFAALRAALRQRKAEEDALRDQIARAKALVVAADDGLNLLVDETKKAVLAAFGQDYSAPLYRQLFAGQSPSELKRPLLGAQLETMRAWVGPLGAAGVPALATLASKLAPAISRADEAITKTSVAEQQMDVFVAGARTALVNDINALRKLTGGKIGELVHGSLEGRVPSDFADRFFLSSGGSRTPTITELSQSITRLEAKLERQKALLEAMKEKEAKRLLAKQEAELADKQANLAAAERRAAEAAQEIARIKAEMGAS</sequence>
<accession>A0A4U1IJW6</accession>
<organism evidence="2 3">
    <name type="scientific">Polyangium fumosum</name>
    <dbReference type="NCBI Taxonomy" id="889272"/>
    <lineage>
        <taxon>Bacteria</taxon>
        <taxon>Pseudomonadati</taxon>
        <taxon>Myxococcota</taxon>
        <taxon>Polyangia</taxon>
        <taxon>Polyangiales</taxon>
        <taxon>Polyangiaceae</taxon>
        <taxon>Polyangium</taxon>
    </lineage>
</organism>